<dbReference type="AlphaFoldDB" id="D4CRT5"/>
<proteinExistence type="predicted"/>
<name>D4CRT5_9FUSO</name>
<accession>D4CRT5</accession>
<gene>
    <name evidence="1" type="ORF">FUSPEROL_00093</name>
</gene>
<protein>
    <submittedName>
        <fullName evidence="1">Uncharacterized protein</fullName>
    </submittedName>
</protein>
<dbReference type="Proteomes" id="UP000003748">
    <property type="component" value="Unassembled WGS sequence"/>
</dbReference>
<reference evidence="1 2" key="1">
    <citation type="submission" date="2010-02" db="EMBL/GenBank/DDBJ databases">
        <authorList>
            <person name="Weinstock G."/>
            <person name="Sodergren E."/>
            <person name="Clifton S."/>
            <person name="Fulton L."/>
            <person name="Fulton B."/>
            <person name="Courtney L."/>
            <person name="Fronick C."/>
            <person name="Harrison M."/>
            <person name="Strong C."/>
            <person name="Farmer C."/>
            <person name="Delahaunty K."/>
            <person name="Markovic C."/>
            <person name="Hall O."/>
            <person name="Minx P."/>
            <person name="Tomlinson C."/>
            <person name="Mitreva M."/>
            <person name="Nelson J."/>
            <person name="Hou S."/>
            <person name="Wollam A."/>
            <person name="Pepin K.H."/>
            <person name="Johnson M."/>
            <person name="Bhonagiri V."/>
            <person name="Zhang X."/>
            <person name="Suruliraj S."/>
            <person name="Warren W."/>
            <person name="Chinwalla A."/>
            <person name="Mardis E.R."/>
            <person name="Wilson R.K."/>
        </authorList>
    </citation>
    <scope>NUCLEOTIDE SEQUENCE [LARGE SCALE GENOMIC DNA]</scope>
    <source>
        <strain evidence="1 2">ATCC 33693</strain>
    </source>
</reference>
<evidence type="ECO:0000313" key="2">
    <source>
        <dbReference type="Proteomes" id="UP000003748"/>
    </source>
</evidence>
<evidence type="ECO:0000313" key="1">
    <source>
        <dbReference type="EMBL" id="EFE87984.1"/>
    </source>
</evidence>
<dbReference type="STRING" id="546275.FUSPEROL_00093"/>
<dbReference type="eggNOG" id="ENOG502ZBE8">
    <property type="taxonomic scope" value="Bacteria"/>
</dbReference>
<sequence length="273" mass="32075">MWEDSCMLSNNTKFNLLLGDNFNKLVSLPTKQAIIRSILSVIDRDFIVSSNNSSLAELVQKLLDKVLNEKQEIVEIISNVFSMENKYDLSFYKEIFEADMFSSIISTNYDYLLEENFLSTIKINTPFDMIDDESGKIAFYKIYGDYKDKDIDKFVLSSQDIKRIKMLGFYTKFWEKLRIEFNKRATIILGANLEDKEFLDILDFIISKTDRLQTIYLYINDDIDKYMVDKNITNFINKYSIEIIKGEPRDFIPNLKEKFFDEKKSGDALQNFA</sequence>
<dbReference type="EMBL" id="ACJY01000018">
    <property type="protein sequence ID" value="EFE87984.1"/>
    <property type="molecule type" value="Genomic_DNA"/>
</dbReference>
<dbReference type="HOGENOM" id="CLU_087565_0_0_0"/>
<dbReference type="Pfam" id="PF13289">
    <property type="entry name" value="SIR2_2"/>
    <property type="match status" value="1"/>
</dbReference>
<comment type="caution">
    <text evidence="1">The sequence shown here is derived from an EMBL/GenBank/DDBJ whole genome shotgun (WGS) entry which is preliminary data.</text>
</comment>
<organism evidence="1 2">
    <name type="scientific">Fusobacterium periodonticum ATCC 33693</name>
    <dbReference type="NCBI Taxonomy" id="546275"/>
    <lineage>
        <taxon>Bacteria</taxon>
        <taxon>Fusobacteriati</taxon>
        <taxon>Fusobacteriota</taxon>
        <taxon>Fusobacteriia</taxon>
        <taxon>Fusobacteriales</taxon>
        <taxon>Fusobacteriaceae</taxon>
        <taxon>Fusobacterium</taxon>
    </lineage>
</organism>